<keyword evidence="5" id="KW-0378">Hydrolase</keyword>
<dbReference type="InterPro" id="IPR012341">
    <property type="entry name" value="6hp_glycosidase-like_sf"/>
</dbReference>
<evidence type="ECO:0000256" key="1">
    <source>
        <dbReference type="ARBA" id="ARBA00001445"/>
    </source>
</evidence>
<dbReference type="InterPro" id="IPR008928">
    <property type="entry name" value="6-hairpin_glycosidase_sf"/>
</dbReference>
<protein>
    <recommendedName>
        <fullName evidence="2">alpha-L-rhamnosidase</fullName>
        <ecNumber evidence="2">3.2.1.40</ecNumber>
    </recommendedName>
</protein>
<name>T0XY28_9ZZZZ</name>
<feature type="non-terminal residue" evidence="5">
    <location>
        <position position="1"/>
    </location>
</feature>
<dbReference type="AlphaFoldDB" id="T0XY28"/>
<evidence type="ECO:0000259" key="4">
    <source>
        <dbReference type="Pfam" id="PF17389"/>
    </source>
</evidence>
<reference evidence="5" key="2">
    <citation type="journal article" date="2014" name="ISME J.">
        <title>Microbial stratification in low pH oxic and suboxic macroscopic growths along an acid mine drainage.</title>
        <authorList>
            <person name="Mendez-Garcia C."/>
            <person name="Mesa V."/>
            <person name="Sprenger R.R."/>
            <person name="Richter M."/>
            <person name="Diez M.S."/>
            <person name="Solano J."/>
            <person name="Bargiela R."/>
            <person name="Golyshina O.V."/>
            <person name="Manteca A."/>
            <person name="Ramos J.L."/>
            <person name="Gallego J.R."/>
            <person name="Llorente I."/>
            <person name="Martins Dos Santos V.A."/>
            <person name="Jensen O.N."/>
            <person name="Pelaez A.I."/>
            <person name="Sanchez J."/>
            <person name="Ferrer M."/>
        </authorList>
    </citation>
    <scope>NUCLEOTIDE SEQUENCE</scope>
</reference>
<dbReference type="PANTHER" id="PTHR33307:SF11">
    <property type="entry name" value="ALPHA-L-RHAMNOSIDASE"/>
    <property type="match status" value="1"/>
</dbReference>
<dbReference type="EC" id="3.2.1.40" evidence="2"/>
<accession>T0XY28</accession>
<dbReference type="InterPro" id="IPR008902">
    <property type="entry name" value="Rhamnosid_concanavalin"/>
</dbReference>
<dbReference type="Gene3D" id="2.60.120.260">
    <property type="entry name" value="Galactose-binding domain-like"/>
    <property type="match status" value="1"/>
</dbReference>
<dbReference type="GO" id="GO:0005975">
    <property type="term" value="P:carbohydrate metabolic process"/>
    <property type="evidence" value="ECO:0007669"/>
    <property type="project" value="InterPro"/>
</dbReference>
<dbReference type="SUPFAM" id="SSF48208">
    <property type="entry name" value="Six-hairpin glycosidases"/>
    <property type="match status" value="1"/>
</dbReference>
<dbReference type="Gene3D" id="1.50.10.10">
    <property type="match status" value="1"/>
</dbReference>
<dbReference type="InterPro" id="IPR016007">
    <property type="entry name" value="Alpha_rhamnosid"/>
</dbReference>
<evidence type="ECO:0000313" key="5">
    <source>
        <dbReference type="EMBL" id="EQD27671.1"/>
    </source>
</evidence>
<dbReference type="Pfam" id="PF17389">
    <property type="entry name" value="Bac_rhamnosid6H"/>
    <property type="match status" value="1"/>
</dbReference>
<comment type="caution">
    <text evidence="5">The sequence shown here is derived from an EMBL/GenBank/DDBJ whole genome shotgun (WGS) entry which is preliminary data.</text>
</comment>
<dbReference type="PANTHER" id="PTHR33307">
    <property type="entry name" value="ALPHA-RHAMNOSIDASE (EUROFUNG)"/>
    <property type="match status" value="1"/>
</dbReference>
<proteinExistence type="predicted"/>
<comment type="catalytic activity">
    <reaction evidence="1">
        <text>Hydrolysis of terminal non-reducing alpha-L-rhamnose residues in alpha-L-rhamnosides.</text>
        <dbReference type="EC" id="3.2.1.40"/>
    </reaction>
</comment>
<reference evidence="5" key="1">
    <citation type="submission" date="2013-08" db="EMBL/GenBank/DDBJ databases">
        <authorList>
            <person name="Mendez C."/>
            <person name="Richter M."/>
            <person name="Ferrer M."/>
            <person name="Sanchez J."/>
        </authorList>
    </citation>
    <scope>NUCLEOTIDE SEQUENCE</scope>
</reference>
<dbReference type="Pfam" id="PF05592">
    <property type="entry name" value="Bac_rhamnosid"/>
    <property type="match status" value="1"/>
</dbReference>
<evidence type="ECO:0000259" key="3">
    <source>
        <dbReference type="Pfam" id="PF05592"/>
    </source>
</evidence>
<dbReference type="InterPro" id="IPR035396">
    <property type="entry name" value="Bac_rhamnosid6H"/>
</dbReference>
<organism evidence="5">
    <name type="scientific">mine drainage metagenome</name>
    <dbReference type="NCBI Taxonomy" id="410659"/>
    <lineage>
        <taxon>unclassified sequences</taxon>
        <taxon>metagenomes</taxon>
        <taxon>ecological metagenomes</taxon>
    </lineage>
</organism>
<evidence type="ECO:0000256" key="2">
    <source>
        <dbReference type="ARBA" id="ARBA00012652"/>
    </source>
</evidence>
<feature type="domain" description="Alpha-L-rhamnosidase six-hairpin glycosidase" evidence="4">
    <location>
        <begin position="87"/>
        <end position="359"/>
    </location>
</feature>
<dbReference type="EMBL" id="AUZX01015955">
    <property type="protein sequence ID" value="EQD27671.1"/>
    <property type="molecule type" value="Genomic_DNA"/>
</dbReference>
<dbReference type="GO" id="GO:0030596">
    <property type="term" value="F:alpha-L-rhamnosidase activity"/>
    <property type="evidence" value="ECO:0007669"/>
    <property type="project" value="UniProtKB-EC"/>
</dbReference>
<gene>
    <name evidence="5" type="ORF">B1A_21590</name>
</gene>
<feature type="non-terminal residue" evidence="5">
    <location>
        <position position="361"/>
    </location>
</feature>
<feature type="domain" description="Alpha-L-rhamnosidase concanavalin-like" evidence="3">
    <location>
        <begin position="2"/>
        <end position="61"/>
    </location>
</feature>
<sequence>TVRLLPGELLDAHGCVTQRSAAAGPGDAVWFTYTLAGKGVERWRPRFSYYGFRYVQVEGAAPSGAAAAGVPELLGLEGEFLHAALPRIGALEIGEPLLQRIHQLILQALLSNTFSVLTDCPQREKLGWLEQTYLNADTVFYNEQAVTLYEKMLDDMMDCQLPSGMVPSIAPEYVAFLDPDGGNSAFRNSPEWGSAIVLSPWAAHRFTGDRRILETGYPAMRRYAAYLASRARNDLLDYGLGDWFDWGPKPPGESQLTSKKLTATSTYCRLLITLSSIARLLGRAADARHYARRAVAVRRALNHQLFDPVTNQYDRASQTANAMPLAIGLVPARHRAAVLANLVADIRAHGNHVTAGDIGFL</sequence>